<evidence type="ECO:0000313" key="2">
    <source>
        <dbReference type="EMBL" id="MCC2616403.1"/>
    </source>
</evidence>
<accession>A0ABS8G7A5</accession>
<dbReference type="SUPFAM" id="SSF53850">
    <property type="entry name" value="Periplasmic binding protein-like II"/>
    <property type="match status" value="1"/>
</dbReference>
<dbReference type="Proteomes" id="UP001520878">
    <property type="component" value="Unassembled WGS sequence"/>
</dbReference>
<evidence type="ECO:0000313" key="3">
    <source>
        <dbReference type="Proteomes" id="UP001520878"/>
    </source>
</evidence>
<proteinExistence type="predicted"/>
<sequence>MKHYLTGAVAGSLLLFSQTVLAEIVMVVHPSNGADLSQTQVQRLFLGKEKKFSDGSAATPINLTNGHPLRESFDTEVIGRSSNQVAAYWSKLVFTGKGVPPKEMDSPAAVIAAVAADASAVGYVDAADVTGDVKAISIN</sequence>
<keyword evidence="1" id="KW-0732">Signal</keyword>
<gene>
    <name evidence="2" type="ORF">LJ739_09140</name>
</gene>
<feature type="chain" id="PRO_5046938422" evidence="1">
    <location>
        <begin position="23"/>
        <end position="139"/>
    </location>
</feature>
<evidence type="ECO:0000256" key="1">
    <source>
        <dbReference type="SAM" id="SignalP"/>
    </source>
</evidence>
<organism evidence="2 3">
    <name type="scientific">Fluctibacter halophilus</name>
    <dbReference type="NCBI Taxonomy" id="226011"/>
    <lineage>
        <taxon>Bacteria</taxon>
        <taxon>Pseudomonadati</taxon>
        <taxon>Pseudomonadota</taxon>
        <taxon>Gammaproteobacteria</taxon>
        <taxon>Alteromonadales</taxon>
        <taxon>Alteromonadaceae</taxon>
        <taxon>Fluctibacter</taxon>
    </lineage>
</organism>
<dbReference type="Gene3D" id="3.40.190.10">
    <property type="entry name" value="Periplasmic binding protein-like II"/>
    <property type="match status" value="1"/>
</dbReference>
<dbReference type="RefSeq" id="WP_229159639.1">
    <property type="nucleotide sequence ID" value="NZ_JAJEWP010000002.1"/>
</dbReference>
<comment type="caution">
    <text evidence="2">The sequence shown here is derived from an EMBL/GenBank/DDBJ whole genome shotgun (WGS) entry which is preliminary data.</text>
</comment>
<reference evidence="2 3" key="1">
    <citation type="submission" date="2021-10" db="EMBL/GenBank/DDBJ databases">
        <title>Draft genome of Aestuariibacter halophilus JC2043.</title>
        <authorList>
            <person name="Emsley S.A."/>
            <person name="Pfannmuller K.M."/>
            <person name="Ushijima B."/>
            <person name="Saw J.H."/>
            <person name="Videau P."/>
        </authorList>
    </citation>
    <scope>NUCLEOTIDE SEQUENCE [LARGE SCALE GENOMIC DNA]</scope>
    <source>
        <strain evidence="2 3">JC2043</strain>
    </source>
</reference>
<dbReference type="EMBL" id="JAJEWP010000002">
    <property type="protein sequence ID" value="MCC2616403.1"/>
    <property type="molecule type" value="Genomic_DNA"/>
</dbReference>
<feature type="signal peptide" evidence="1">
    <location>
        <begin position="1"/>
        <end position="22"/>
    </location>
</feature>
<keyword evidence="3" id="KW-1185">Reference proteome</keyword>
<protein>
    <submittedName>
        <fullName evidence="2">Phosphate ABC transporter substrate-binding protein</fullName>
    </submittedName>
</protein>
<name>A0ABS8G7A5_9ALTE</name>